<evidence type="ECO:0000313" key="8">
    <source>
        <dbReference type="Ensembl" id="ENSLACP00000010618.1"/>
    </source>
</evidence>
<dbReference type="InterPro" id="IPR027417">
    <property type="entry name" value="P-loop_NTPase"/>
</dbReference>
<proteinExistence type="predicted"/>
<dbReference type="AlphaFoldDB" id="H3ALU7"/>
<keyword evidence="2" id="KW-0963">Cytoplasm</keyword>
<dbReference type="GO" id="GO:0005737">
    <property type="term" value="C:cytoplasm"/>
    <property type="evidence" value="ECO:0007669"/>
    <property type="project" value="UniProtKB-SubCell"/>
</dbReference>
<evidence type="ECO:0000256" key="2">
    <source>
        <dbReference type="ARBA" id="ARBA00022490"/>
    </source>
</evidence>
<dbReference type="SUPFAM" id="SSF52540">
    <property type="entry name" value="P-loop containing nucleoside triphosphate hydrolases"/>
    <property type="match status" value="1"/>
</dbReference>
<keyword evidence="4" id="KW-0677">Repeat</keyword>
<dbReference type="Ensembl" id="ENSLACT00000010697.1">
    <property type="protein sequence ID" value="ENSLACP00000010618.1"/>
    <property type="gene ID" value="ENSLACG00000009354.1"/>
</dbReference>
<evidence type="ECO:0000256" key="6">
    <source>
        <dbReference type="ARBA" id="ARBA00022840"/>
    </source>
</evidence>
<sequence>TIIISGVPGIGKSTLAQKFLYDWAIGEHHQRFAFIFLFKFRDLNHWREPTSLAELIVKHHPCLNDLSGLRKILRKPENLLFIFDGLDESKTSIDFRVKPLHVYNNPEYFTTISTIVISLMRQILLKGCSVVITSRPTALESVDIKAAERCTEIIGFLAEQRKIYFNRFFPDEKVAMEAFEYVQQNEILYTMCFNPSYCWILCSVLESHFTKEKKHQHCPKTITQLFADFVCNILTNHRREADNPRDLLTRISKMALYGVCNKCLVFYDLDMDAFRIQPSQFLSGFMKEILQREESFNRLVYTFLHLTVQEFLAALSQVLDSAVDVNKLLCKAESYEDGQLEILLRFLSGLCHAGTHSKLTEILGSFSADSICRVIDWLKVQIKRDIQKSNKRTLLNTLHCLYETQNTTLIKSTVGKEQSLSLNNLTLNPVDCYVICYILNCCREIESVDLSGSQFGQEELRKLKPALNKCRVIRLGGCSLTVDCCGELSAVLRTSSLLIELDLNVNTFGDSGIQVLCAGLKDPNCKLQKLQLQECRLTDHCCWDLSTVLKTNSSLVELNLYDNNLRDSGVKRLSAGLMDQKCNLQKLRLRECGLTAGCCEDLCTILSTSTSLTQLDLNDNNLGDSGVKLLCAGVKNPNCKLRTLLLTDCRITAGCCEDLSSVIRTSLSLTELTLKQNNLGDLGVKFLSVGLKGPDCKLQRFVLDGCNLTVGCCGDFSSVLSTNSSLIELDLSANKLGDSGVKLLCAGLKDPNCKLQTLKIERCDLTAGCCGNLSYVLSINSSLTELFLGANKLGDSGVELLSTGLRNPNCKLQKLNLRNCDLTAGCCGNISSVLSTNSSLLELDLGANKLEDSGVKLLSVALKDPNCKLQKLLKASY</sequence>
<reference evidence="8" key="2">
    <citation type="submission" date="2025-08" db="UniProtKB">
        <authorList>
            <consortium name="Ensembl"/>
        </authorList>
    </citation>
    <scope>IDENTIFICATION</scope>
</reference>
<reference evidence="8" key="3">
    <citation type="submission" date="2025-09" db="UniProtKB">
        <authorList>
            <consortium name="Ensembl"/>
        </authorList>
    </citation>
    <scope>IDENTIFICATION</scope>
</reference>
<dbReference type="InterPro" id="IPR032675">
    <property type="entry name" value="LRR_dom_sf"/>
</dbReference>
<evidence type="ECO:0000256" key="5">
    <source>
        <dbReference type="ARBA" id="ARBA00022741"/>
    </source>
</evidence>
<evidence type="ECO:0000256" key="3">
    <source>
        <dbReference type="ARBA" id="ARBA00022614"/>
    </source>
</evidence>
<dbReference type="EMBL" id="AFYH01174883">
    <property type="status" value="NOT_ANNOTATED_CDS"/>
    <property type="molecule type" value="Genomic_DNA"/>
</dbReference>
<keyword evidence="6" id="KW-0067">ATP-binding</keyword>
<reference evidence="9" key="1">
    <citation type="submission" date="2011-08" db="EMBL/GenBank/DDBJ databases">
        <title>The draft genome of Latimeria chalumnae.</title>
        <authorList>
            <person name="Di Palma F."/>
            <person name="Alfoldi J."/>
            <person name="Johnson J."/>
            <person name="Berlin A."/>
            <person name="Gnerre S."/>
            <person name="Jaffe D."/>
            <person name="MacCallum I."/>
            <person name="Young S."/>
            <person name="Walker B.J."/>
            <person name="Lander E."/>
            <person name="Lindblad-Toh K."/>
        </authorList>
    </citation>
    <scope>NUCLEOTIDE SEQUENCE [LARGE SCALE GENOMIC DNA]</scope>
    <source>
        <strain evidence="9">Wild caught</strain>
    </source>
</reference>
<comment type="subcellular location">
    <subcellularLocation>
        <location evidence="1">Cytoplasm</location>
    </subcellularLocation>
</comment>
<evidence type="ECO:0000256" key="4">
    <source>
        <dbReference type="ARBA" id="ARBA00022737"/>
    </source>
</evidence>
<dbReference type="Pfam" id="PF17776">
    <property type="entry name" value="NLRC4_HD2"/>
    <property type="match status" value="1"/>
</dbReference>
<dbReference type="PROSITE" id="PS50837">
    <property type="entry name" value="NACHT"/>
    <property type="match status" value="1"/>
</dbReference>
<keyword evidence="5" id="KW-0547">Nucleotide-binding</keyword>
<dbReference type="STRING" id="7897.ENSLACP00000010618"/>
<dbReference type="Pfam" id="PF17779">
    <property type="entry name" value="WHD_NOD2"/>
    <property type="match status" value="1"/>
</dbReference>
<dbReference type="OMA" id="RITAGCC"/>
<dbReference type="HOGENOM" id="CLU_002274_3_1_1"/>
<dbReference type="InterPro" id="IPR007111">
    <property type="entry name" value="NACHT_NTPase"/>
</dbReference>
<dbReference type="Proteomes" id="UP000008672">
    <property type="component" value="Unassembled WGS sequence"/>
</dbReference>
<dbReference type="InterPro" id="IPR051261">
    <property type="entry name" value="NLR"/>
</dbReference>
<dbReference type="eggNOG" id="ENOG502SBIG">
    <property type="taxonomic scope" value="Eukaryota"/>
</dbReference>
<dbReference type="EMBL" id="AFYH01174882">
    <property type="status" value="NOT_ANNOTATED_CDS"/>
    <property type="molecule type" value="Genomic_DNA"/>
</dbReference>
<dbReference type="Gene3D" id="3.80.10.10">
    <property type="entry name" value="Ribonuclease Inhibitor"/>
    <property type="match status" value="2"/>
</dbReference>
<organism evidence="8 9">
    <name type="scientific">Latimeria chalumnae</name>
    <name type="common">Coelacanth</name>
    <dbReference type="NCBI Taxonomy" id="7897"/>
    <lineage>
        <taxon>Eukaryota</taxon>
        <taxon>Metazoa</taxon>
        <taxon>Chordata</taxon>
        <taxon>Craniata</taxon>
        <taxon>Vertebrata</taxon>
        <taxon>Euteleostomi</taxon>
        <taxon>Coelacanthiformes</taxon>
        <taxon>Coelacanthidae</taxon>
        <taxon>Latimeria</taxon>
    </lineage>
</organism>
<evidence type="ECO:0000313" key="9">
    <source>
        <dbReference type="Proteomes" id="UP000008672"/>
    </source>
</evidence>
<dbReference type="Gene3D" id="3.40.50.300">
    <property type="entry name" value="P-loop containing nucleotide triphosphate hydrolases"/>
    <property type="match status" value="1"/>
</dbReference>
<dbReference type="InterPro" id="IPR041267">
    <property type="entry name" value="NLRP_HD2"/>
</dbReference>
<evidence type="ECO:0000256" key="1">
    <source>
        <dbReference type="ARBA" id="ARBA00004496"/>
    </source>
</evidence>
<dbReference type="GeneTree" id="ENSGT01150000287004"/>
<dbReference type="SUPFAM" id="SSF52047">
    <property type="entry name" value="RNI-like"/>
    <property type="match status" value="2"/>
</dbReference>
<keyword evidence="3" id="KW-0433">Leucine-rich repeat</keyword>
<accession>H3ALU7</accession>
<dbReference type="GO" id="GO:0005524">
    <property type="term" value="F:ATP binding"/>
    <property type="evidence" value="ECO:0007669"/>
    <property type="project" value="UniProtKB-KW"/>
</dbReference>
<dbReference type="Pfam" id="PF05729">
    <property type="entry name" value="NACHT"/>
    <property type="match status" value="1"/>
</dbReference>
<evidence type="ECO:0000259" key="7">
    <source>
        <dbReference type="PROSITE" id="PS50837"/>
    </source>
</evidence>
<dbReference type="SMART" id="SM00368">
    <property type="entry name" value="LRR_RI"/>
    <property type="match status" value="14"/>
</dbReference>
<dbReference type="InterPro" id="IPR041075">
    <property type="entry name" value="NOD1/2_WH"/>
</dbReference>
<name>H3ALU7_LATCH</name>
<protein>
    <recommendedName>
        <fullName evidence="7">NACHT domain-containing protein</fullName>
    </recommendedName>
</protein>
<dbReference type="InterPro" id="IPR001611">
    <property type="entry name" value="Leu-rich_rpt"/>
</dbReference>
<dbReference type="CDD" id="cd00116">
    <property type="entry name" value="LRR_RI"/>
    <property type="match status" value="1"/>
</dbReference>
<dbReference type="Pfam" id="PF13516">
    <property type="entry name" value="LRR_6"/>
    <property type="match status" value="7"/>
</dbReference>
<feature type="domain" description="NACHT" evidence="7">
    <location>
        <begin position="1"/>
        <end position="138"/>
    </location>
</feature>
<keyword evidence="9" id="KW-1185">Reference proteome</keyword>
<dbReference type="PANTHER" id="PTHR24106">
    <property type="entry name" value="NACHT, LRR AND CARD DOMAINS-CONTAINING"/>
    <property type="match status" value="1"/>
</dbReference>
<dbReference type="InParanoid" id="H3ALU7"/>